<proteinExistence type="predicted"/>
<reference evidence="5" key="1">
    <citation type="journal article" date="2022" name="Int. J. Mol. Sci.">
        <title>Draft Genome of Tanacetum Coccineum: Genomic Comparison of Closely Related Tanacetum-Family Plants.</title>
        <authorList>
            <person name="Yamashiro T."/>
            <person name="Shiraishi A."/>
            <person name="Nakayama K."/>
            <person name="Satake H."/>
        </authorList>
    </citation>
    <scope>NUCLEOTIDE SEQUENCE</scope>
</reference>
<evidence type="ECO:0000313" key="5">
    <source>
        <dbReference type="EMBL" id="GJT63829.1"/>
    </source>
</evidence>
<evidence type="ECO:0000259" key="3">
    <source>
        <dbReference type="Pfam" id="PF13976"/>
    </source>
</evidence>
<evidence type="ECO:0000313" key="6">
    <source>
        <dbReference type="Proteomes" id="UP001151760"/>
    </source>
</evidence>
<feature type="region of interest" description="Disordered" evidence="2">
    <location>
        <begin position="136"/>
        <end position="156"/>
    </location>
</feature>
<dbReference type="InterPro" id="IPR054722">
    <property type="entry name" value="PolX-like_BBD"/>
</dbReference>
<feature type="domain" description="GAG-pre-integrase" evidence="3">
    <location>
        <begin position="774"/>
        <end position="823"/>
    </location>
</feature>
<organism evidence="5 6">
    <name type="scientific">Tanacetum coccineum</name>
    <dbReference type="NCBI Taxonomy" id="301880"/>
    <lineage>
        <taxon>Eukaryota</taxon>
        <taxon>Viridiplantae</taxon>
        <taxon>Streptophyta</taxon>
        <taxon>Embryophyta</taxon>
        <taxon>Tracheophyta</taxon>
        <taxon>Spermatophyta</taxon>
        <taxon>Magnoliopsida</taxon>
        <taxon>eudicotyledons</taxon>
        <taxon>Gunneridae</taxon>
        <taxon>Pentapetalae</taxon>
        <taxon>asterids</taxon>
        <taxon>campanulids</taxon>
        <taxon>Asterales</taxon>
        <taxon>Asteraceae</taxon>
        <taxon>Asteroideae</taxon>
        <taxon>Anthemideae</taxon>
        <taxon>Anthemidinae</taxon>
        <taxon>Tanacetum</taxon>
    </lineage>
</organism>
<feature type="coiled-coil region" evidence="1">
    <location>
        <begin position="330"/>
        <end position="407"/>
    </location>
</feature>
<comment type="caution">
    <text evidence="5">The sequence shown here is derived from an EMBL/GenBank/DDBJ whole genome shotgun (WGS) entry which is preliminary data.</text>
</comment>
<dbReference type="InterPro" id="IPR025724">
    <property type="entry name" value="GAG-pre-integrase_dom"/>
</dbReference>
<evidence type="ECO:0000256" key="2">
    <source>
        <dbReference type="SAM" id="MobiDB-lite"/>
    </source>
</evidence>
<reference evidence="5" key="2">
    <citation type="submission" date="2022-01" db="EMBL/GenBank/DDBJ databases">
        <authorList>
            <person name="Yamashiro T."/>
            <person name="Shiraishi A."/>
            <person name="Satake H."/>
            <person name="Nakayama K."/>
        </authorList>
    </citation>
    <scope>NUCLEOTIDE SEQUENCE</scope>
</reference>
<feature type="domain" description="Retrovirus-related Pol polyprotein from transposon TNT 1-94-like beta-barrel" evidence="4">
    <location>
        <begin position="672"/>
        <end position="744"/>
    </location>
</feature>
<feature type="compositionally biased region" description="Polar residues" evidence="2">
    <location>
        <begin position="633"/>
        <end position="646"/>
    </location>
</feature>
<keyword evidence="6" id="KW-1185">Reference proteome</keyword>
<dbReference type="Proteomes" id="UP001151760">
    <property type="component" value="Unassembled WGS sequence"/>
</dbReference>
<dbReference type="Pfam" id="PF22936">
    <property type="entry name" value="Pol_BBD"/>
    <property type="match status" value="1"/>
</dbReference>
<evidence type="ECO:0000259" key="4">
    <source>
        <dbReference type="Pfam" id="PF22936"/>
    </source>
</evidence>
<name>A0ABQ5FLI7_9ASTR</name>
<evidence type="ECO:0000256" key="1">
    <source>
        <dbReference type="SAM" id="Coils"/>
    </source>
</evidence>
<protein>
    <submittedName>
        <fullName evidence="5">Retrovirus-related pol polyprotein from transposon TNT 1-94</fullName>
    </submittedName>
</protein>
<dbReference type="Pfam" id="PF13976">
    <property type="entry name" value="gag_pre-integrs"/>
    <property type="match status" value="1"/>
</dbReference>
<keyword evidence="1" id="KW-0175">Coiled coil</keyword>
<dbReference type="EMBL" id="BQNB010017492">
    <property type="protein sequence ID" value="GJT63829.1"/>
    <property type="molecule type" value="Genomic_DNA"/>
</dbReference>
<feature type="region of interest" description="Disordered" evidence="2">
    <location>
        <begin position="633"/>
        <end position="655"/>
    </location>
</feature>
<gene>
    <name evidence="5" type="ORF">Tco_1015309</name>
</gene>
<sequence>MTTLAEFMIVAGKKIGRMMVESIENGPLIYPTVEVDGKIRKKKYIKLTEQEQLQDDCDVQATNIVLQGLSPDIQPTPSVPQNTYHSPPISQQLPVEFPQINSGLAVLVFLLGDDPIACLNKAMAFLSTVVPSRRRDQSFAGTGTKGNSTTSRGNNAAGQERVVKCYNCQGEAHMARKYTLPKRPRNAVWFKEKLMLAEAHESSQVLDEEQLVFLADPGIIDCHDVQPIIIHNAGFQTDDLDFYDSDCDDICSAKAVLMANLSSYGSDVLWDNEITSDSNIISYEQYLQQTQNVIVQDTNSSTQQDSMIMSVFEQLSEKMSNHVTNWNKVNQETKTVNESLTAELERYKERVKTLEQRFNSDLNSHEKLIDSQMDDMIRNRCALKQKIDSLKQTLSNQVKEKESLLQTFNCFVDKKYFDIQKKEVSLDNDRLLDHIICQDVMNIVMNVDSVLSKAELAKKGQMVEKTIFDEVVLRCSQLKNRNVNLKLKLQHQKESFLNNNPLNNQNAPEILEFFKINEWQARLDAKDISIPNLREHIEKLKGKNVVEKDVRMNNPNVIALGMFKLDLAPLAPKLLNNRDAHIDYVKHSQEHGDILHEIVKHARVLRPLDSDLDSTRRTFTIAGKTCPLTRITSTSKSVTTQNPQNKVDNRRPNITKSIGSSSKSKVFQIVLWYLDSECSKHMTGNRSQIINFVYKFLGTVRFGNDQIAKIMGYGDYQMGNVTISQVYYVEVLGHNLFYVGQFCDSDLEVAFRKHTCYIRDLEGVDLLKGSKGTNLYTLSLEDMMLSSPICLLSKASKTKSWLWHRRLSNLNFDYITTLAILGLNIYNNDKSLSEIQLEHEKEDELVVVVVKVVHELDCRMVVKEIEDGLLEKIEVSYFGKEVMILEWISGESEDDKEKKLVMVNEEGWMS</sequence>
<accession>A0ABQ5FLI7</accession>
<feature type="compositionally biased region" description="Polar residues" evidence="2">
    <location>
        <begin position="139"/>
        <end position="156"/>
    </location>
</feature>